<dbReference type="Pfam" id="PF00205">
    <property type="entry name" value="TPP_enzyme_M"/>
    <property type="match status" value="1"/>
</dbReference>
<feature type="domain" description="Thiamine pyrophosphate enzyme central" evidence="4">
    <location>
        <begin position="193"/>
        <end position="320"/>
    </location>
</feature>
<dbReference type="HOGENOM" id="CLU_013748_3_1_0"/>
<evidence type="ECO:0000259" key="4">
    <source>
        <dbReference type="Pfam" id="PF00205"/>
    </source>
</evidence>
<dbReference type="eggNOG" id="COG0028">
    <property type="taxonomic scope" value="Bacteria"/>
</dbReference>
<dbReference type="PANTHER" id="PTHR18968">
    <property type="entry name" value="THIAMINE PYROPHOSPHATE ENZYMES"/>
    <property type="match status" value="1"/>
</dbReference>
<evidence type="ECO:0000256" key="1">
    <source>
        <dbReference type="ARBA" id="ARBA00007812"/>
    </source>
</evidence>
<dbReference type="InterPro" id="IPR012000">
    <property type="entry name" value="Thiamin_PyroP_enz_cen_dom"/>
</dbReference>
<dbReference type="GO" id="GO:0003984">
    <property type="term" value="F:acetolactate synthase activity"/>
    <property type="evidence" value="ECO:0007669"/>
    <property type="project" value="TreeGrafter"/>
</dbReference>
<keyword evidence="2 3" id="KW-0786">Thiamine pyrophosphate</keyword>
<dbReference type="GO" id="GO:0000287">
    <property type="term" value="F:magnesium ion binding"/>
    <property type="evidence" value="ECO:0007669"/>
    <property type="project" value="InterPro"/>
</dbReference>
<dbReference type="InterPro" id="IPR029035">
    <property type="entry name" value="DHS-like_NAD/FAD-binding_dom"/>
</dbReference>
<evidence type="ECO:0000256" key="3">
    <source>
        <dbReference type="RuleBase" id="RU362132"/>
    </source>
</evidence>
<dbReference type="NCBIfam" id="NF005712">
    <property type="entry name" value="PRK07524.1"/>
    <property type="match status" value="1"/>
</dbReference>
<evidence type="ECO:0000313" key="8">
    <source>
        <dbReference type="Proteomes" id="UP000005868"/>
    </source>
</evidence>
<dbReference type="SUPFAM" id="SSF52518">
    <property type="entry name" value="Thiamin diphosphate-binding fold (THDP-binding)"/>
    <property type="match status" value="2"/>
</dbReference>
<keyword evidence="8" id="KW-1185">Reference proteome</keyword>
<dbReference type="InterPro" id="IPR045229">
    <property type="entry name" value="TPP_enz"/>
</dbReference>
<dbReference type="Pfam" id="PF02776">
    <property type="entry name" value="TPP_enzyme_N"/>
    <property type="match status" value="1"/>
</dbReference>
<dbReference type="InterPro" id="IPR029061">
    <property type="entry name" value="THDP-binding"/>
</dbReference>
<evidence type="ECO:0000259" key="6">
    <source>
        <dbReference type="Pfam" id="PF02776"/>
    </source>
</evidence>
<dbReference type="Pfam" id="PF02775">
    <property type="entry name" value="TPP_enzyme_C"/>
    <property type="match status" value="1"/>
</dbReference>
<dbReference type="AlphaFoldDB" id="G7V8X6"/>
<dbReference type="GO" id="GO:0009099">
    <property type="term" value="P:L-valine biosynthetic process"/>
    <property type="evidence" value="ECO:0007669"/>
    <property type="project" value="TreeGrafter"/>
</dbReference>
<comment type="similarity">
    <text evidence="1 3">Belongs to the TPP enzyme family.</text>
</comment>
<dbReference type="Proteomes" id="UP000005868">
    <property type="component" value="Chromosome"/>
</dbReference>
<reference evidence="7 8" key="2">
    <citation type="journal article" date="2012" name="Stand. Genomic Sci.">
        <title>Genome sequence of the moderately thermophilic, amino-acid-degrading and sulfur-reducing bacterium Thermovirga lienii type strain (Cas60314(T)).</title>
        <authorList>
            <person name="Goker M."/>
            <person name="Saunders E."/>
            <person name="Lapidus A."/>
            <person name="Nolan M."/>
            <person name="Lucas S."/>
            <person name="Hammon N."/>
            <person name="Deshpande S."/>
            <person name="Cheng J.F."/>
            <person name="Han C."/>
            <person name="Tapia R."/>
            <person name="Goodwin L.A."/>
            <person name="Pitluck S."/>
            <person name="Liolios K."/>
            <person name="Mavromatis K."/>
            <person name="Pagani I."/>
            <person name="Ivanova N."/>
            <person name="Mikhailova N."/>
            <person name="Pati A."/>
            <person name="Chen A."/>
            <person name="Palaniappan K."/>
            <person name="Land M."/>
            <person name="Chang Y.J."/>
            <person name="Jeffries C.D."/>
            <person name="Brambilla E.M."/>
            <person name="Rohde M."/>
            <person name="Spring S."/>
            <person name="Detter J.C."/>
            <person name="Woyke T."/>
            <person name="Bristow J."/>
            <person name="Eisen J.A."/>
            <person name="Markowitz V."/>
            <person name="Hugenholtz P."/>
            <person name="Kyrpides N.C."/>
            <person name="Klenk H.P."/>
        </authorList>
    </citation>
    <scope>NUCLEOTIDE SEQUENCE [LARGE SCALE GENOMIC DNA]</scope>
    <source>
        <strain evidence="8">ATCC BAA-1197 / DSM 17291 / Cas60314</strain>
    </source>
</reference>
<organism evidence="7 8">
    <name type="scientific">Thermovirga lienii (strain ATCC BAA-1197 / DSM 17291 / Cas60314)</name>
    <dbReference type="NCBI Taxonomy" id="580340"/>
    <lineage>
        <taxon>Bacteria</taxon>
        <taxon>Thermotogati</taxon>
        <taxon>Synergistota</taxon>
        <taxon>Synergistia</taxon>
        <taxon>Synergistales</taxon>
        <taxon>Thermovirgaceae</taxon>
        <taxon>Thermovirga</taxon>
    </lineage>
</organism>
<dbReference type="EMBL" id="CP003096">
    <property type="protein sequence ID" value="AER67510.1"/>
    <property type="molecule type" value="Genomic_DNA"/>
</dbReference>
<sequence length="540" mass="57985">MKINASEALVKTLESVGVTTIFGIPGIHNLDIYKALTKSPIRHITTRHEQGAGFMADGWARSTGNVGTALVISGPGLTNILTPMAQALHDSVPMVVISSQIPTSYIGLGAGFLHELKNSTIMAQSAAKESIRITDPRDIQQTVEKAYKTAASGRPGPVHLEIPMDVLTMHSAFTTSPSKTEQTWYPELPEQEIKKAANVIKEAKNPVIILGGGSKNASCEALALAEKLQAAVIETCAGKGIVDDRHPLCLGARLHFPSVRKFIEEADVIIAVGTELSPTDLWEKPLPKRGILIQIDLDPANFGRNTTADIGIRADARQALLSILKELSEGPTIPHPEKKALLANLKRQTKKELGSTTGMGEDLADMVDLISAIREGLPENGILAADMTGPAYIAISEYPTYFPSTFLHPVGFGTLGFAVPAAIGAFLANNDKPVAALTGDGGFQFTMAEVAVACQEKLPIPIIIWNDQGFGEIRRNEKARDFCPLIGVDNPSPDLKLFAASLGAKYQLANSPRDVKDLMKSAFKESCPTIIEITPKEREH</sequence>
<dbReference type="STRING" id="580340.Tlie_1792"/>
<dbReference type="OrthoDB" id="4494979at2"/>
<evidence type="ECO:0000313" key="7">
    <source>
        <dbReference type="EMBL" id="AER67510.1"/>
    </source>
</evidence>
<dbReference type="GO" id="GO:0030976">
    <property type="term" value="F:thiamine pyrophosphate binding"/>
    <property type="evidence" value="ECO:0007669"/>
    <property type="project" value="InterPro"/>
</dbReference>
<evidence type="ECO:0000256" key="2">
    <source>
        <dbReference type="ARBA" id="ARBA00023052"/>
    </source>
</evidence>
<dbReference type="CDD" id="cd00568">
    <property type="entry name" value="TPP_enzymes"/>
    <property type="match status" value="1"/>
</dbReference>
<dbReference type="GO" id="GO:0005948">
    <property type="term" value="C:acetolactate synthase complex"/>
    <property type="evidence" value="ECO:0007669"/>
    <property type="project" value="TreeGrafter"/>
</dbReference>
<evidence type="ECO:0000259" key="5">
    <source>
        <dbReference type="Pfam" id="PF02775"/>
    </source>
</evidence>
<dbReference type="SUPFAM" id="SSF52467">
    <property type="entry name" value="DHS-like NAD/FAD-binding domain"/>
    <property type="match status" value="1"/>
</dbReference>
<feature type="domain" description="Thiamine pyrophosphate enzyme N-terminal TPP-binding" evidence="6">
    <location>
        <begin position="4"/>
        <end position="117"/>
    </location>
</feature>
<dbReference type="GO" id="GO:0050660">
    <property type="term" value="F:flavin adenine dinucleotide binding"/>
    <property type="evidence" value="ECO:0007669"/>
    <property type="project" value="TreeGrafter"/>
</dbReference>
<dbReference type="PANTHER" id="PTHR18968:SF13">
    <property type="entry name" value="ACETOLACTATE SYNTHASE CATALYTIC SUBUNIT, MITOCHONDRIAL"/>
    <property type="match status" value="1"/>
</dbReference>
<dbReference type="KEGG" id="tli:Tlie_1792"/>
<protein>
    <submittedName>
        <fullName evidence="7">Thiamine pyrophosphate TPP-binding domain-containing protein</fullName>
    </submittedName>
</protein>
<dbReference type="FunFam" id="3.40.50.970:FF:000007">
    <property type="entry name" value="Acetolactate synthase"/>
    <property type="match status" value="1"/>
</dbReference>
<gene>
    <name evidence="7" type="ordered locus">Tlie_1792</name>
</gene>
<dbReference type="InterPro" id="IPR012001">
    <property type="entry name" value="Thiamin_PyroP_enz_TPP-bd_dom"/>
</dbReference>
<dbReference type="CDD" id="cd07035">
    <property type="entry name" value="TPP_PYR_POX_like"/>
    <property type="match status" value="1"/>
</dbReference>
<proteinExistence type="inferred from homology"/>
<dbReference type="Gene3D" id="3.40.50.1220">
    <property type="entry name" value="TPP-binding domain"/>
    <property type="match status" value="1"/>
</dbReference>
<reference evidence="8" key="1">
    <citation type="submission" date="2011-10" db="EMBL/GenBank/DDBJ databases">
        <title>The complete genome of chromosome of Thermovirga lienii DSM 17291.</title>
        <authorList>
            <consortium name="US DOE Joint Genome Institute (JGI-PGF)"/>
            <person name="Lucas S."/>
            <person name="Copeland A."/>
            <person name="Lapidus A."/>
            <person name="Glavina del Rio T."/>
            <person name="Dalin E."/>
            <person name="Tice H."/>
            <person name="Bruce D."/>
            <person name="Goodwin L."/>
            <person name="Pitluck S."/>
            <person name="Peters L."/>
            <person name="Mikhailova N."/>
            <person name="Saunders E."/>
            <person name="Kyrpides N."/>
            <person name="Mavromatis K."/>
            <person name="Ivanova N."/>
            <person name="Last F.I."/>
            <person name="Brettin T."/>
            <person name="Detter J.C."/>
            <person name="Han C."/>
            <person name="Larimer F."/>
            <person name="Land M."/>
            <person name="Hauser L."/>
            <person name="Markowitz V."/>
            <person name="Cheng J.-F."/>
            <person name="Hugenholtz P."/>
            <person name="Woyke T."/>
            <person name="Wu D."/>
            <person name="Spring S."/>
            <person name="Schroeder M."/>
            <person name="Brambilla E.-M."/>
            <person name="Klenk H.-P."/>
            <person name="Eisen J.A."/>
        </authorList>
    </citation>
    <scope>NUCLEOTIDE SEQUENCE [LARGE SCALE GENOMIC DNA]</scope>
    <source>
        <strain evidence="8">ATCC BAA-1197 / DSM 17291 / Cas60314</strain>
    </source>
</reference>
<dbReference type="Gene3D" id="3.40.50.970">
    <property type="match status" value="2"/>
</dbReference>
<dbReference type="GO" id="GO:0009097">
    <property type="term" value="P:isoleucine biosynthetic process"/>
    <property type="evidence" value="ECO:0007669"/>
    <property type="project" value="TreeGrafter"/>
</dbReference>
<name>G7V8X6_THELD</name>
<accession>G7V8X6</accession>
<dbReference type="InterPro" id="IPR011766">
    <property type="entry name" value="TPP_enzyme_TPP-bd"/>
</dbReference>
<feature type="domain" description="Thiamine pyrophosphate enzyme TPP-binding" evidence="5">
    <location>
        <begin position="398"/>
        <end position="533"/>
    </location>
</feature>